<feature type="transmembrane region" description="Helical" evidence="10">
    <location>
        <begin position="316"/>
        <end position="339"/>
    </location>
</feature>
<organism evidence="11 12">
    <name type="scientific">Corallincola platygyrae</name>
    <dbReference type="NCBI Taxonomy" id="1193278"/>
    <lineage>
        <taxon>Bacteria</taxon>
        <taxon>Pseudomonadati</taxon>
        <taxon>Pseudomonadota</taxon>
        <taxon>Gammaproteobacteria</taxon>
        <taxon>Alteromonadales</taxon>
        <taxon>Psychromonadaceae</taxon>
        <taxon>Corallincola</taxon>
    </lineage>
</organism>
<evidence type="ECO:0000313" key="12">
    <source>
        <dbReference type="Proteomes" id="UP001597380"/>
    </source>
</evidence>
<dbReference type="CDD" id="cd13131">
    <property type="entry name" value="MATE_NorM_like"/>
    <property type="match status" value="1"/>
</dbReference>
<protein>
    <recommendedName>
        <fullName evidence="9">Multidrug-efflux transporter</fullName>
    </recommendedName>
</protein>
<evidence type="ECO:0000256" key="4">
    <source>
        <dbReference type="ARBA" id="ARBA00022475"/>
    </source>
</evidence>
<evidence type="ECO:0000256" key="10">
    <source>
        <dbReference type="SAM" id="Phobius"/>
    </source>
</evidence>
<evidence type="ECO:0000256" key="3">
    <source>
        <dbReference type="ARBA" id="ARBA00022449"/>
    </source>
</evidence>
<dbReference type="InterPro" id="IPR050222">
    <property type="entry name" value="MATE_MdtK"/>
</dbReference>
<dbReference type="EMBL" id="JBHUHT010000009">
    <property type="protein sequence ID" value="MFD2095786.1"/>
    <property type="molecule type" value="Genomic_DNA"/>
</dbReference>
<feature type="transmembrane region" description="Helical" evidence="10">
    <location>
        <begin position="279"/>
        <end position="304"/>
    </location>
</feature>
<evidence type="ECO:0000256" key="6">
    <source>
        <dbReference type="ARBA" id="ARBA00022989"/>
    </source>
</evidence>
<dbReference type="NCBIfam" id="TIGR00797">
    <property type="entry name" value="matE"/>
    <property type="match status" value="1"/>
</dbReference>
<evidence type="ECO:0000256" key="2">
    <source>
        <dbReference type="ARBA" id="ARBA00022448"/>
    </source>
</evidence>
<dbReference type="InterPro" id="IPR002528">
    <property type="entry name" value="MATE_fam"/>
</dbReference>
<keyword evidence="4" id="KW-1003">Cell membrane</keyword>
<accession>A0ABW4XMR9</accession>
<evidence type="ECO:0000256" key="7">
    <source>
        <dbReference type="ARBA" id="ARBA00023065"/>
    </source>
</evidence>
<comment type="subcellular location">
    <subcellularLocation>
        <location evidence="1">Cell inner membrane</location>
        <topology evidence="1">Multi-pass membrane protein</topology>
    </subcellularLocation>
</comment>
<keyword evidence="2" id="KW-0813">Transport</keyword>
<proteinExistence type="predicted"/>
<gene>
    <name evidence="11" type="ORF">ACFSJ3_07300</name>
</gene>
<feature type="transmembrane region" description="Helical" evidence="10">
    <location>
        <begin position="162"/>
        <end position="184"/>
    </location>
</feature>
<feature type="transmembrane region" description="Helical" evidence="10">
    <location>
        <begin position="55"/>
        <end position="80"/>
    </location>
</feature>
<evidence type="ECO:0000313" key="11">
    <source>
        <dbReference type="EMBL" id="MFD2095786.1"/>
    </source>
</evidence>
<feature type="transmembrane region" description="Helical" evidence="10">
    <location>
        <begin position="92"/>
        <end position="113"/>
    </location>
</feature>
<dbReference type="PANTHER" id="PTHR43298:SF2">
    <property type="entry name" value="FMN_FAD EXPORTER YEEO-RELATED"/>
    <property type="match status" value="1"/>
</dbReference>
<dbReference type="RefSeq" id="WP_345340147.1">
    <property type="nucleotide sequence ID" value="NZ_BAABLI010000014.1"/>
</dbReference>
<keyword evidence="3" id="KW-0050">Antiport</keyword>
<feature type="transmembrane region" description="Helical" evidence="10">
    <location>
        <begin position="351"/>
        <end position="369"/>
    </location>
</feature>
<evidence type="ECO:0000256" key="5">
    <source>
        <dbReference type="ARBA" id="ARBA00022692"/>
    </source>
</evidence>
<comment type="caution">
    <text evidence="11">The sequence shown here is derived from an EMBL/GenBank/DDBJ whole genome shotgun (WGS) entry which is preliminary data.</text>
</comment>
<evidence type="ECO:0000256" key="1">
    <source>
        <dbReference type="ARBA" id="ARBA00004429"/>
    </source>
</evidence>
<feature type="transmembrane region" description="Helical" evidence="10">
    <location>
        <begin position="244"/>
        <end position="267"/>
    </location>
</feature>
<keyword evidence="5 10" id="KW-0812">Transmembrane</keyword>
<keyword evidence="8 10" id="KW-0472">Membrane</keyword>
<feature type="transmembrane region" description="Helical" evidence="10">
    <location>
        <begin position="133"/>
        <end position="150"/>
    </location>
</feature>
<sequence>MAIFSAQFTREIRQILRLCLPIFAANLSQTLMTFVDTTMAGTVSPTDLAAVAVATSIWLPVILLIQGLIMALSPITAHFYGANDKASIPNACWQAGYIGAASVVLLVALSPLAKVIIDGMVDDPKLAALTLGYLEGIIWSAPAFVVFQVLRNMSEGMDYTRPIMVIGLIGLMLNVPANYVFIYGKFGVPALGGAGCGWATSLVTWCMMIAMMIYVKHHKHYQQISLWQNIPGIHWRQVKSLLRLGVPISLSLFFEVSLFAAVALLISPLGAGHVAGHQVAINFSSMVFMVPLSIGMAITIRVGLNLGAKNEHAALYSVKCGIGFGLFIAIFTAVLTVLLRTQIANIYTDDSYVIELAASLLLLAALYQFPDTVQAIGAGALRGMKDSKAIFVITLFSYWGVGLPIGYLLGLTDIFTPAMGAKGFWIGFISGLSTAAVLFGIRLLQHRGSLVTPLPKHGG</sequence>
<name>A0ABW4XMR9_9GAMM</name>
<keyword evidence="7" id="KW-0406">Ion transport</keyword>
<keyword evidence="12" id="KW-1185">Reference proteome</keyword>
<keyword evidence="6 10" id="KW-1133">Transmembrane helix</keyword>
<evidence type="ECO:0000256" key="8">
    <source>
        <dbReference type="ARBA" id="ARBA00023136"/>
    </source>
</evidence>
<dbReference type="PANTHER" id="PTHR43298">
    <property type="entry name" value="MULTIDRUG RESISTANCE PROTEIN NORM-RELATED"/>
    <property type="match status" value="1"/>
</dbReference>
<feature type="transmembrane region" description="Helical" evidence="10">
    <location>
        <begin position="389"/>
        <end position="411"/>
    </location>
</feature>
<feature type="transmembrane region" description="Helical" evidence="10">
    <location>
        <begin position="190"/>
        <end position="215"/>
    </location>
</feature>
<reference evidence="12" key="1">
    <citation type="journal article" date="2019" name="Int. J. Syst. Evol. Microbiol.">
        <title>The Global Catalogue of Microorganisms (GCM) 10K type strain sequencing project: providing services to taxonomists for standard genome sequencing and annotation.</title>
        <authorList>
            <consortium name="The Broad Institute Genomics Platform"/>
            <consortium name="The Broad Institute Genome Sequencing Center for Infectious Disease"/>
            <person name="Wu L."/>
            <person name="Ma J."/>
        </authorList>
    </citation>
    <scope>NUCLEOTIDE SEQUENCE [LARGE SCALE GENOMIC DNA]</scope>
    <source>
        <strain evidence="12">CGMCC 1.10992</strain>
    </source>
</reference>
<dbReference type="InterPro" id="IPR048279">
    <property type="entry name" value="MdtK-like"/>
</dbReference>
<dbReference type="PIRSF" id="PIRSF006603">
    <property type="entry name" value="DinF"/>
    <property type="match status" value="1"/>
</dbReference>
<evidence type="ECO:0000256" key="9">
    <source>
        <dbReference type="ARBA" id="ARBA00031636"/>
    </source>
</evidence>
<feature type="transmembrane region" description="Helical" evidence="10">
    <location>
        <begin position="423"/>
        <end position="444"/>
    </location>
</feature>
<dbReference type="Proteomes" id="UP001597380">
    <property type="component" value="Unassembled WGS sequence"/>
</dbReference>
<dbReference type="Pfam" id="PF01554">
    <property type="entry name" value="MatE"/>
    <property type="match status" value="2"/>
</dbReference>